<evidence type="ECO:0008006" key="9">
    <source>
        <dbReference type="Google" id="ProtNLM"/>
    </source>
</evidence>
<dbReference type="GeneID" id="19970419"/>
<dbReference type="InterPro" id="IPR001128">
    <property type="entry name" value="Cyt_P450"/>
</dbReference>
<organism evidence="7 8">
    <name type="scientific">Cyphellophora europaea (strain CBS 101466)</name>
    <name type="common">Phialophora europaea</name>
    <dbReference type="NCBI Taxonomy" id="1220924"/>
    <lineage>
        <taxon>Eukaryota</taxon>
        <taxon>Fungi</taxon>
        <taxon>Dikarya</taxon>
        <taxon>Ascomycota</taxon>
        <taxon>Pezizomycotina</taxon>
        <taxon>Eurotiomycetes</taxon>
        <taxon>Chaetothyriomycetidae</taxon>
        <taxon>Chaetothyriales</taxon>
        <taxon>Cyphellophoraceae</taxon>
        <taxon>Cyphellophora</taxon>
    </lineage>
</organism>
<keyword evidence="4 5" id="KW-0408">Iron</keyword>
<keyword evidence="6" id="KW-0472">Membrane</keyword>
<dbReference type="PANTHER" id="PTHR46300">
    <property type="entry name" value="P450, PUTATIVE (EUROFUNG)-RELATED-RELATED"/>
    <property type="match status" value="1"/>
</dbReference>
<name>W2RXU3_CYPE1</name>
<dbReference type="CDD" id="cd11065">
    <property type="entry name" value="CYP64-like"/>
    <property type="match status" value="1"/>
</dbReference>
<gene>
    <name evidence="7" type="ORF">HMPREF1541_03080</name>
</gene>
<comment type="cofactor">
    <cofactor evidence="5">
        <name>heme</name>
        <dbReference type="ChEBI" id="CHEBI:30413"/>
    </cofactor>
</comment>
<sequence>MAALVAIQEALRPHHLWYLLVAALLAAVSALVLDYAWMLNMRRKMPPGPMPWPIVGNTFQLPKNKPWIYFEEISKKLNAPVITYWIGRNPTVWINDAYAASEIMDKRAAIYASRPRMLVFGELSMGQSNIVSMYYGDRWRVHRKLTHMGVGLQHVRSYSGFQNNESKVVALDLLKTPDNYVMHFERYAASVVSIIGFGRRISIPEDPIITEVIAVMQRAAELNVPGTTFPMLLETFPILAKFPNWMAPWKHGLGGGKGRGRNFYYALAEEAVSKGEHENCYAKKIWDEAPKYGLTNSEIASLTGNLFGAGSDTSSSTLVTFTLACCAFPEVLPKAWEELDRVVGPYRSPSLDDDLPYIRAFVKEVFRWRSVAIIGGQPHAPIQDDYYQGYFIPKNTWVQGNVWAIHHHEREFPEPDRFCPERFFPDHPLHRPFPNDKGYMTFGWGRRVCSGQGLAEQGTFLSVARFLWGFNIEKALDAQGNPVPVDIFAYTNGLNMRPEPFDCRWTPRSKEIKETIEREGRQALQELDQYEGETRYRMSTFYQQQNWDQGVQNEKAG</sequence>
<dbReference type="PRINTS" id="PR00463">
    <property type="entry name" value="EP450I"/>
</dbReference>
<dbReference type="InParanoid" id="W2RXU3"/>
<dbReference type="AlphaFoldDB" id="W2RXU3"/>
<keyword evidence="6" id="KW-1133">Transmembrane helix</keyword>
<feature type="transmembrane region" description="Helical" evidence="6">
    <location>
        <begin position="16"/>
        <end position="37"/>
    </location>
</feature>
<evidence type="ECO:0000313" key="8">
    <source>
        <dbReference type="Proteomes" id="UP000030752"/>
    </source>
</evidence>
<keyword evidence="5" id="KW-0349">Heme</keyword>
<evidence type="ECO:0000256" key="5">
    <source>
        <dbReference type="PIRSR" id="PIRSR602401-1"/>
    </source>
</evidence>
<dbReference type="EMBL" id="KB822719">
    <property type="protein sequence ID" value="ETN41145.1"/>
    <property type="molecule type" value="Genomic_DNA"/>
</dbReference>
<dbReference type="HOGENOM" id="CLU_001570_2_1_1"/>
<reference evidence="7 8" key="1">
    <citation type="submission" date="2013-03" db="EMBL/GenBank/DDBJ databases">
        <title>The Genome Sequence of Phialophora europaea CBS 101466.</title>
        <authorList>
            <consortium name="The Broad Institute Genomics Platform"/>
            <person name="Cuomo C."/>
            <person name="de Hoog S."/>
            <person name="Gorbushina A."/>
            <person name="Walker B."/>
            <person name="Young S.K."/>
            <person name="Zeng Q."/>
            <person name="Gargeya S."/>
            <person name="Fitzgerald M."/>
            <person name="Haas B."/>
            <person name="Abouelleil A."/>
            <person name="Allen A.W."/>
            <person name="Alvarado L."/>
            <person name="Arachchi H.M."/>
            <person name="Berlin A.M."/>
            <person name="Chapman S.B."/>
            <person name="Gainer-Dewar J."/>
            <person name="Goldberg J."/>
            <person name="Griggs A."/>
            <person name="Gujja S."/>
            <person name="Hansen M."/>
            <person name="Howarth C."/>
            <person name="Imamovic A."/>
            <person name="Ireland A."/>
            <person name="Larimer J."/>
            <person name="McCowan C."/>
            <person name="Murphy C."/>
            <person name="Pearson M."/>
            <person name="Poon T.W."/>
            <person name="Priest M."/>
            <person name="Roberts A."/>
            <person name="Saif S."/>
            <person name="Shea T."/>
            <person name="Sisk P."/>
            <person name="Sykes S."/>
            <person name="Wortman J."/>
            <person name="Nusbaum C."/>
            <person name="Birren B."/>
        </authorList>
    </citation>
    <scope>NUCLEOTIDE SEQUENCE [LARGE SCALE GENOMIC DNA]</scope>
    <source>
        <strain evidence="7 8">CBS 101466</strain>
    </source>
</reference>
<keyword evidence="6" id="KW-0812">Transmembrane</keyword>
<dbReference type="InterPro" id="IPR050364">
    <property type="entry name" value="Cytochrome_P450_fung"/>
</dbReference>
<dbReference type="OrthoDB" id="1103324at2759"/>
<dbReference type="RefSeq" id="XP_008715654.1">
    <property type="nucleotide sequence ID" value="XM_008717432.1"/>
</dbReference>
<dbReference type="GO" id="GO:0016705">
    <property type="term" value="F:oxidoreductase activity, acting on paired donors, with incorporation or reduction of molecular oxygen"/>
    <property type="evidence" value="ECO:0007669"/>
    <property type="project" value="InterPro"/>
</dbReference>
<dbReference type="Pfam" id="PF00067">
    <property type="entry name" value="p450"/>
    <property type="match status" value="1"/>
</dbReference>
<evidence type="ECO:0000256" key="6">
    <source>
        <dbReference type="SAM" id="Phobius"/>
    </source>
</evidence>
<protein>
    <recommendedName>
        <fullName evidence="9">Cytochrome P450</fullName>
    </recommendedName>
</protein>
<keyword evidence="2 5" id="KW-0479">Metal-binding</keyword>
<feature type="binding site" description="axial binding residue" evidence="5">
    <location>
        <position position="449"/>
    </location>
    <ligand>
        <name>heme</name>
        <dbReference type="ChEBI" id="CHEBI:30413"/>
    </ligand>
    <ligandPart>
        <name>Fe</name>
        <dbReference type="ChEBI" id="CHEBI:18248"/>
    </ligandPart>
</feature>
<evidence type="ECO:0000256" key="4">
    <source>
        <dbReference type="ARBA" id="ARBA00023004"/>
    </source>
</evidence>
<dbReference type="Gene3D" id="1.10.630.10">
    <property type="entry name" value="Cytochrome P450"/>
    <property type="match status" value="1"/>
</dbReference>
<dbReference type="STRING" id="1220924.W2RXU3"/>
<evidence type="ECO:0000313" key="7">
    <source>
        <dbReference type="EMBL" id="ETN41145.1"/>
    </source>
</evidence>
<evidence type="ECO:0000256" key="1">
    <source>
        <dbReference type="ARBA" id="ARBA00010617"/>
    </source>
</evidence>
<keyword evidence="3" id="KW-0560">Oxidoreductase</keyword>
<accession>W2RXU3</accession>
<comment type="similarity">
    <text evidence="1">Belongs to the cytochrome P450 family.</text>
</comment>
<evidence type="ECO:0000256" key="3">
    <source>
        <dbReference type="ARBA" id="ARBA00023002"/>
    </source>
</evidence>
<dbReference type="PANTHER" id="PTHR46300:SF4">
    <property type="entry name" value="CYTOCHROME P450 98A3"/>
    <property type="match status" value="1"/>
</dbReference>
<dbReference type="VEuPathDB" id="FungiDB:HMPREF1541_03080"/>
<dbReference type="Proteomes" id="UP000030752">
    <property type="component" value="Unassembled WGS sequence"/>
</dbReference>
<dbReference type="GO" id="GO:0020037">
    <property type="term" value="F:heme binding"/>
    <property type="evidence" value="ECO:0007669"/>
    <property type="project" value="InterPro"/>
</dbReference>
<dbReference type="InterPro" id="IPR036396">
    <property type="entry name" value="Cyt_P450_sf"/>
</dbReference>
<dbReference type="GO" id="GO:0004497">
    <property type="term" value="F:monooxygenase activity"/>
    <property type="evidence" value="ECO:0007669"/>
    <property type="project" value="InterPro"/>
</dbReference>
<dbReference type="InterPro" id="IPR002401">
    <property type="entry name" value="Cyt_P450_E_grp-I"/>
</dbReference>
<keyword evidence="8" id="KW-1185">Reference proteome</keyword>
<dbReference type="eggNOG" id="KOG0156">
    <property type="taxonomic scope" value="Eukaryota"/>
</dbReference>
<dbReference type="SUPFAM" id="SSF48264">
    <property type="entry name" value="Cytochrome P450"/>
    <property type="match status" value="1"/>
</dbReference>
<evidence type="ECO:0000256" key="2">
    <source>
        <dbReference type="ARBA" id="ARBA00022723"/>
    </source>
</evidence>
<proteinExistence type="inferred from homology"/>
<dbReference type="GO" id="GO:0005506">
    <property type="term" value="F:iron ion binding"/>
    <property type="evidence" value="ECO:0007669"/>
    <property type="project" value="InterPro"/>
</dbReference>